<dbReference type="GeneID" id="25791304"/>
<organism evidence="1 2">
    <name type="scientific">Hypocrea virens (strain Gv29-8 / FGSC 10586)</name>
    <name type="common">Gliocladium virens</name>
    <name type="synonym">Trichoderma virens</name>
    <dbReference type="NCBI Taxonomy" id="413071"/>
    <lineage>
        <taxon>Eukaryota</taxon>
        <taxon>Fungi</taxon>
        <taxon>Dikarya</taxon>
        <taxon>Ascomycota</taxon>
        <taxon>Pezizomycotina</taxon>
        <taxon>Sordariomycetes</taxon>
        <taxon>Hypocreomycetidae</taxon>
        <taxon>Hypocreales</taxon>
        <taxon>Hypocreaceae</taxon>
        <taxon>Trichoderma</taxon>
    </lineage>
</organism>
<dbReference type="VEuPathDB" id="FungiDB:TRIVIDRAFT_217724"/>
<dbReference type="HOGENOM" id="CLU_2455023_0_0_1"/>
<accession>G9MFG3</accession>
<dbReference type="InParanoid" id="G9MFG3"/>
<gene>
    <name evidence="1" type="ORF">TRIVIDRAFT_217724</name>
</gene>
<keyword evidence="2" id="KW-1185">Reference proteome</keyword>
<dbReference type="RefSeq" id="XP_013961342.1">
    <property type="nucleotide sequence ID" value="XM_014105867.1"/>
</dbReference>
<evidence type="ECO:0000313" key="2">
    <source>
        <dbReference type="Proteomes" id="UP000007115"/>
    </source>
</evidence>
<comment type="caution">
    <text evidence="1">The sequence shown here is derived from an EMBL/GenBank/DDBJ whole genome shotgun (WGS) entry which is preliminary data.</text>
</comment>
<evidence type="ECO:0000313" key="1">
    <source>
        <dbReference type="EMBL" id="EHK27129.1"/>
    </source>
</evidence>
<sequence length="89" mass="9909">MALCQINPRLILQHVMHNESQAHTLCSVSVTGTSKKAEQCAHPWRSWDKEPSAKQQLLLSFDGSIQTMPAQIIFSVHGSWLSANHGMLN</sequence>
<dbReference type="AlphaFoldDB" id="G9MFG3"/>
<dbReference type="Proteomes" id="UP000007115">
    <property type="component" value="Unassembled WGS sequence"/>
</dbReference>
<proteinExistence type="predicted"/>
<name>G9MFG3_HYPVG</name>
<protein>
    <submittedName>
        <fullName evidence="1">Uncharacterized protein</fullName>
    </submittedName>
</protein>
<dbReference type="EMBL" id="ABDF02000001">
    <property type="protein sequence ID" value="EHK27129.1"/>
    <property type="molecule type" value="Genomic_DNA"/>
</dbReference>
<reference evidence="1 2" key="1">
    <citation type="journal article" date="2011" name="Genome Biol.">
        <title>Comparative genome sequence analysis underscores mycoparasitism as the ancestral life style of Trichoderma.</title>
        <authorList>
            <person name="Kubicek C.P."/>
            <person name="Herrera-Estrella A."/>
            <person name="Seidl-Seiboth V."/>
            <person name="Martinez D.A."/>
            <person name="Druzhinina I.S."/>
            <person name="Thon M."/>
            <person name="Zeilinger S."/>
            <person name="Casas-Flores S."/>
            <person name="Horwitz B.A."/>
            <person name="Mukherjee P.K."/>
            <person name="Mukherjee M."/>
            <person name="Kredics L."/>
            <person name="Alcaraz L.D."/>
            <person name="Aerts A."/>
            <person name="Antal Z."/>
            <person name="Atanasova L."/>
            <person name="Cervantes-Badillo M.G."/>
            <person name="Challacombe J."/>
            <person name="Chertkov O."/>
            <person name="McCluskey K."/>
            <person name="Coulpier F."/>
            <person name="Deshpande N."/>
            <person name="von Doehren H."/>
            <person name="Ebbole D.J."/>
            <person name="Esquivel-Naranjo E.U."/>
            <person name="Fekete E."/>
            <person name="Flipphi M."/>
            <person name="Glaser F."/>
            <person name="Gomez-Rodriguez E.Y."/>
            <person name="Gruber S."/>
            <person name="Han C."/>
            <person name="Henrissat B."/>
            <person name="Hermosa R."/>
            <person name="Hernandez-Onate M."/>
            <person name="Karaffa L."/>
            <person name="Kosti I."/>
            <person name="Le Crom S."/>
            <person name="Lindquist E."/>
            <person name="Lucas S."/>
            <person name="Luebeck M."/>
            <person name="Luebeck P.S."/>
            <person name="Margeot A."/>
            <person name="Metz B."/>
            <person name="Misra M."/>
            <person name="Nevalainen H."/>
            <person name="Omann M."/>
            <person name="Packer N."/>
            <person name="Perrone G."/>
            <person name="Uresti-Rivera E.E."/>
            <person name="Salamov A."/>
            <person name="Schmoll M."/>
            <person name="Seiboth B."/>
            <person name="Shapiro H."/>
            <person name="Sukno S."/>
            <person name="Tamayo-Ramos J.A."/>
            <person name="Tisch D."/>
            <person name="Wiest A."/>
            <person name="Wilkinson H.H."/>
            <person name="Zhang M."/>
            <person name="Coutinho P.M."/>
            <person name="Kenerley C.M."/>
            <person name="Monte E."/>
            <person name="Baker S.E."/>
            <person name="Grigoriev I.V."/>
        </authorList>
    </citation>
    <scope>NUCLEOTIDE SEQUENCE [LARGE SCALE GENOMIC DNA]</scope>
    <source>
        <strain evidence="2">Gv29-8 / FGSC 10586</strain>
    </source>
</reference>